<feature type="transmembrane region" description="Helical" evidence="1">
    <location>
        <begin position="7"/>
        <end position="27"/>
    </location>
</feature>
<dbReference type="InterPro" id="IPR018687">
    <property type="entry name" value="DUF2177_membr"/>
</dbReference>
<sequence length="138" mass="14983">MDLVFHVKLYVLTLGVFLAIDLLWLGVAARGFYQTQLRSFLSPTVNWPAAFVFYLLYVIGILIFAVLPGLAADSLAVAAGWGALFGFFTYATYELTNLATLKDWPLKLVLVDTAWGVALCTVVAGTGFLLATWLSSPG</sequence>
<name>A0A540V859_9GAMM</name>
<dbReference type="Proteomes" id="UP000315400">
    <property type="component" value="Unassembled WGS sequence"/>
</dbReference>
<evidence type="ECO:0000256" key="1">
    <source>
        <dbReference type="SAM" id="Phobius"/>
    </source>
</evidence>
<protein>
    <submittedName>
        <fullName evidence="2">DUF2177 family protein</fullName>
    </submittedName>
</protein>
<evidence type="ECO:0000313" key="2">
    <source>
        <dbReference type="EMBL" id="TQE92905.1"/>
    </source>
</evidence>
<organism evidence="2 3">
    <name type="scientific">Spiribacter salinus</name>
    <dbReference type="NCBI Taxonomy" id="1335746"/>
    <lineage>
        <taxon>Bacteria</taxon>
        <taxon>Pseudomonadati</taxon>
        <taxon>Pseudomonadota</taxon>
        <taxon>Gammaproteobacteria</taxon>
        <taxon>Chromatiales</taxon>
        <taxon>Ectothiorhodospiraceae</taxon>
        <taxon>Spiribacter</taxon>
    </lineage>
</organism>
<evidence type="ECO:0000313" key="3">
    <source>
        <dbReference type="Proteomes" id="UP000315400"/>
    </source>
</evidence>
<dbReference type="EMBL" id="VIFK01000531">
    <property type="protein sequence ID" value="TQE92905.1"/>
    <property type="molecule type" value="Genomic_DNA"/>
</dbReference>
<feature type="transmembrane region" description="Helical" evidence="1">
    <location>
        <begin position="47"/>
        <end position="67"/>
    </location>
</feature>
<accession>A0A540V859</accession>
<feature type="transmembrane region" description="Helical" evidence="1">
    <location>
        <begin position="113"/>
        <end position="134"/>
    </location>
</feature>
<gene>
    <name evidence="2" type="ORF">FKY71_18765</name>
</gene>
<feature type="transmembrane region" description="Helical" evidence="1">
    <location>
        <begin position="74"/>
        <end position="93"/>
    </location>
</feature>
<keyword evidence="1" id="KW-0472">Membrane</keyword>
<proteinExistence type="predicted"/>
<dbReference type="Pfam" id="PF09945">
    <property type="entry name" value="DUF2177"/>
    <property type="match status" value="1"/>
</dbReference>
<comment type="caution">
    <text evidence="2">The sequence shown here is derived from an EMBL/GenBank/DDBJ whole genome shotgun (WGS) entry which is preliminary data.</text>
</comment>
<reference evidence="2 3" key="1">
    <citation type="submission" date="2019-06" db="EMBL/GenBank/DDBJ databases">
        <title>Metagenome assembled Genome of Spiribacter salinus SL48-SHIP from the microbial mat of Salt Lake 48 (Novosibirsk region, Russia).</title>
        <authorList>
            <person name="Shipova A."/>
            <person name="Rozanov A.S."/>
            <person name="Bryanskaya A.V."/>
            <person name="Peltek S.E."/>
        </authorList>
    </citation>
    <scope>NUCLEOTIDE SEQUENCE [LARGE SCALE GENOMIC DNA]</scope>
    <source>
        <strain evidence="2">SL48-SHIP-2</strain>
    </source>
</reference>
<keyword evidence="1" id="KW-1133">Transmembrane helix</keyword>
<dbReference type="AlphaFoldDB" id="A0A540V859"/>
<keyword evidence="1" id="KW-0812">Transmembrane</keyword>